<evidence type="ECO:0000313" key="7">
    <source>
        <dbReference type="Proteomes" id="UP000549394"/>
    </source>
</evidence>
<organism evidence="6 7">
    <name type="scientific">Dimorphilus gyrociliatus</name>
    <dbReference type="NCBI Taxonomy" id="2664684"/>
    <lineage>
        <taxon>Eukaryota</taxon>
        <taxon>Metazoa</taxon>
        <taxon>Spiralia</taxon>
        <taxon>Lophotrochozoa</taxon>
        <taxon>Annelida</taxon>
        <taxon>Polychaeta</taxon>
        <taxon>Polychaeta incertae sedis</taxon>
        <taxon>Dinophilidae</taxon>
        <taxon>Dimorphilus</taxon>
    </lineage>
</organism>
<keyword evidence="1 5" id="KW-0812">Transmembrane</keyword>
<evidence type="ECO:0000256" key="4">
    <source>
        <dbReference type="SAM" id="MobiDB-lite"/>
    </source>
</evidence>
<feature type="transmembrane region" description="Helical" evidence="5">
    <location>
        <begin position="389"/>
        <end position="413"/>
    </location>
</feature>
<reference evidence="6 7" key="1">
    <citation type="submission" date="2020-08" db="EMBL/GenBank/DDBJ databases">
        <authorList>
            <person name="Hejnol A."/>
        </authorList>
    </citation>
    <scope>NUCLEOTIDE SEQUENCE [LARGE SCALE GENOMIC DNA]</scope>
</reference>
<dbReference type="PANTHER" id="PTHR23121">
    <property type="entry name" value="SODIUM-DEPENDENT GLUCOSE TRANSPORTER 1"/>
    <property type="match status" value="1"/>
</dbReference>
<feature type="transmembrane region" description="Helical" evidence="5">
    <location>
        <begin position="145"/>
        <end position="164"/>
    </location>
</feature>
<evidence type="ECO:0000313" key="6">
    <source>
        <dbReference type="EMBL" id="CAD5126121.1"/>
    </source>
</evidence>
<feature type="transmembrane region" description="Helical" evidence="5">
    <location>
        <begin position="303"/>
        <end position="323"/>
    </location>
</feature>
<keyword evidence="7" id="KW-1185">Reference proteome</keyword>
<dbReference type="Pfam" id="PF07690">
    <property type="entry name" value="MFS_1"/>
    <property type="match status" value="1"/>
</dbReference>
<feature type="transmembrane region" description="Helical" evidence="5">
    <location>
        <begin position="329"/>
        <end position="351"/>
    </location>
</feature>
<proteinExistence type="predicted"/>
<feature type="transmembrane region" description="Helical" evidence="5">
    <location>
        <begin position="20"/>
        <end position="46"/>
    </location>
</feature>
<keyword evidence="3 5" id="KW-0472">Membrane</keyword>
<name>A0A7I8WD75_9ANNE</name>
<dbReference type="InterPro" id="IPR036259">
    <property type="entry name" value="MFS_trans_sf"/>
</dbReference>
<dbReference type="Gene3D" id="1.20.1250.20">
    <property type="entry name" value="MFS general substrate transporter like domains"/>
    <property type="match status" value="2"/>
</dbReference>
<evidence type="ECO:0000256" key="5">
    <source>
        <dbReference type="SAM" id="Phobius"/>
    </source>
</evidence>
<keyword evidence="2 5" id="KW-1133">Transmembrane helix</keyword>
<dbReference type="GO" id="GO:0022857">
    <property type="term" value="F:transmembrane transporter activity"/>
    <property type="evidence" value="ECO:0007669"/>
    <property type="project" value="InterPro"/>
</dbReference>
<sequence length="462" mass="51343">MSALPAATKYLEMSTVKDSAIRTIVLYLCYFATGIHVIILPCSLVEIGKYTSSTISEVTLLVTLRAVGDILGGFIAVPLLEYVNPYFYMTITGLVAAIFQSIGIWFKDITIMGLFMGIGSLGHSTLIIGSNAEVLREWDTKSAGWIQGLHGSFAVGALVAPLMIQPFLTTSKLAKHVVIQKAFLIDGAILLCVCVFLFTVWLYYYRTIKYVSAHQSSLKEMFFNVIKAIGFNRKFSFMVVVILYFILEVGMEATSISLLSHYCVHYLAWSEHKAALLVFVLTLFYSVARFFNAGITRCLKTTILLVGSFLISIFSMFLLSFSYKHESIVWISVALMGVGRAALYPGCVVFVDHFLPVRQSLGIVFHLSASIGSLILPQIAARIVQSYGYQWYGVALLVITSLMFISFNILILISKNMKPQNYVSDDLNEKIIMSEEKSSKNETDEASIHSSINDTNIPSYSK</sequence>
<dbReference type="SUPFAM" id="SSF103473">
    <property type="entry name" value="MFS general substrate transporter"/>
    <property type="match status" value="1"/>
</dbReference>
<feature type="transmembrane region" description="Helical" evidence="5">
    <location>
        <begin position="184"/>
        <end position="204"/>
    </location>
</feature>
<dbReference type="OrthoDB" id="546893at2759"/>
<dbReference type="AlphaFoldDB" id="A0A7I8WD75"/>
<accession>A0A7I8WD75</accession>
<dbReference type="Proteomes" id="UP000549394">
    <property type="component" value="Unassembled WGS sequence"/>
</dbReference>
<comment type="caution">
    <text evidence="6">The sequence shown here is derived from an EMBL/GenBank/DDBJ whole genome shotgun (WGS) entry which is preliminary data.</text>
</comment>
<feature type="transmembrane region" description="Helical" evidence="5">
    <location>
        <begin position="363"/>
        <end position="383"/>
    </location>
</feature>
<evidence type="ECO:0000256" key="1">
    <source>
        <dbReference type="ARBA" id="ARBA00022692"/>
    </source>
</evidence>
<dbReference type="PANTHER" id="PTHR23121:SF9">
    <property type="entry name" value="SODIUM-DEPENDENT GLUCOSE TRANSPORTER 1"/>
    <property type="match status" value="1"/>
</dbReference>
<feature type="transmembrane region" description="Helical" evidence="5">
    <location>
        <begin position="86"/>
        <end position="106"/>
    </location>
</feature>
<feature type="transmembrane region" description="Helical" evidence="5">
    <location>
        <begin position="58"/>
        <end position="80"/>
    </location>
</feature>
<dbReference type="InterPro" id="IPR011701">
    <property type="entry name" value="MFS"/>
</dbReference>
<evidence type="ECO:0000256" key="2">
    <source>
        <dbReference type="ARBA" id="ARBA00022989"/>
    </source>
</evidence>
<feature type="region of interest" description="Disordered" evidence="4">
    <location>
        <begin position="438"/>
        <end position="462"/>
    </location>
</feature>
<feature type="compositionally biased region" description="Basic and acidic residues" evidence="4">
    <location>
        <begin position="438"/>
        <end position="447"/>
    </location>
</feature>
<gene>
    <name evidence="6" type="ORF">DGYR_LOCUS13395</name>
</gene>
<feature type="compositionally biased region" description="Polar residues" evidence="4">
    <location>
        <begin position="448"/>
        <end position="462"/>
    </location>
</feature>
<dbReference type="EMBL" id="CAJFCJ010000032">
    <property type="protein sequence ID" value="CAD5126121.1"/>
    <property type="molecule type" value="Genomic_DNA"/>
</dbReference>
<feature type="transmembrane region" description="Helical" evidence="5">
    <location>
        <begin position="274"/>
        <end position="291"/>
    </location>
</feature>
<evidence type="ECO:0000256" key="3">
    <source>
        <dbReference type="ARBA" id="ARBA00023136"/>
    </source>
</evidence>
<protein>
    <submittedName>
        <fullName evidence="6">DgyrCDS14292</fullName>
    </submittedName>
</protein>